<reference evidence="4 5" key="1">
    <citation type="submission" date="2018-08" db="EMBL/GenBank/DDBJ databases">
        <title>A genome reference for cultivated species of the human gut microbiota.</title>
        <authorList>
            <person name="Zou Y."/>
            <person name="Xue W."/>
            <person name="Luo G."/>
        </authorList>
    </citation>
    <scope>NUCLEOTIDE SEQUENCE [LARGE SCALE GENOMIC DNA]</scope>
    <source>
        <strain evidence="3 5">AM42-8</strain>
        <strain evidence="2 4">TF09-3</strain>
    </source>
</reference>
<dbReference type="PANTHER" id="PTHR43300">
    <property type="entry name" value="ACETYLTRANSFERASE"/>
    <property type="match status" value="1"/>
</dbReference>
<dbReference type="Gene3D" id="3.40.50.20">
    <property type="match status" value="1"/>
</dbReference>
<dbReference type="PANTHER" id="PTHR43300:SF7">
    <property type="entry name" value="UDP-N-ACETYLBACILLOSAMINE N-ACETYLTRANSFERASE"/>
    <property type="match status" value="1"/>
</dbReference>
<evidence type="ECO:0000313" key="2">
    <source>
        <dbReference type="EMBL" id="RGK80709.1"/>
    </source>
</evidence>
<accession>A0A3E4PL63</accession>
<dbReference type="EMBL" id="QSRA01000017">
    <property type="protein sequence ID" value="RGK80709.1"/>
    <property type="molecule type" value="Genomic_DNA"/>
</dbReference>
<name>A0A3E4PL63_9FIRM</name>
<gene>
    <name evidence="3" type="ORF">DW924_12445</name>
    <name evidence="2" type="ORF">DXC93_12005</name>
</gene>
<dbReference type="Gene3D" id="2.160.10.10">
    <property type="entry name" value="Hexapeptide repeat proteins"/>
    <property type="match status" value="1"/>
</dbReference>
<comment type="caution">
    <text evidence="2">The sequence shown here is derived from an EMBL/GenBank/DDBJ whole genome shotgun (WGS) entry which is preliminary data.</text>
</comment>
<organism evidence="2 4">
    <name type="scientific">Dorea formicigenerans</name>
    <dbReference type="NCBI Taxonomy" id="39486"/>
    <lineage>
        <taxon>Bacteria</taxon>
        <taxon>Bacillati</taxon>
        <taxon>Bacillota</taxon>
        <taxon>Clostridia</taxon>
        <taxon>Lachnospirales</taxon>
        <taxon>Lachnospiraceae</taxon>
        <taxon>Dorea</taxon>
    </lineage>
</organism>
<proteinExistence type="predicted"/>
<dbReference type="SUPFAM" id="SSF51161">
    <property type="entry name" value="Trimeric LpxA-like enzymes"/>
    <property type="match status" value="1"/>
</dbReference>
<dbReference type="Pfam" id="PF17836">
    <property type="entry name" value="PglD_N"/>
    <property type="match status" value="1"/>
</dbReference>
<dbReference type="AlphaFoldDB" id="A0A3E4PL63"/>
<dbReference type="RefSeq" id="WP_117660438.1">
    <property type="nucleotide sequence ID" value="NZ_QSFS01000015.1"/>
</dbReference>
<dbReference type="Proteomes" id="UP000261324">
    <property type="component" value="Unassembled WGS sequence"/>
</dbReference>
<dbReference type="Proteomes" id="UP000285642">
    <property type="component" value="Unassembled WGS sequence"/>
</dbReference>
<dbReference type="InterPro" id="IPR011004">
    <property type="entry name" value="Trimer_LpxA-like_sf"/>
</dbReference>
<dbReference type="InterPro" id="IPR050179">
    <property type="entry name" value="Trans_hexapeptide_repeat"/>
</dbReference>
<protein>
    <submittedName>
        <fullName evidence="2">PglB</fullName>
    </submittedName>
</protein>
<evidence type="ECO:0000313" key="3">
    <source>
        <dbReference type="EMBL" id="RHA67242.1"/>
    </source>
</evidence>
<evidence type="ECO:0000259" key="1">
    <source>
        <dbReference type="Pfam" id="PF17836"/>
    </source>
</evidence>
<evidence type="ECO:0000313" key="4">
    <source>
        <dbReference type="Proteomes" id="UP000261324"/>
    </source>
</evidence>
<dbReference type="InterPro" id="IPR041561">
    <property type="entry name" value="PglD_N"/>
</dbReference>
<feature type="domain" description="PglD N-terminal" evidence="1">
    <location>
        <begin position="4"/>
        <end position="78"/>
    </location>
</feature>
<evidence type="ECO:0000313" key="5">
    <source>
        <dbReference type="Proteomes" id="UP000285642"/>
    </source>
</evidence>
<sequence>MSKKLLILGAGEHGKVVREVALSITDNYLPRYSKVDFLDDYADNAIGKIKDLENYVGVYEELFCGIGNNSIRKKLLEKAEILGYEIPILVHPTAYISSSAVIGKGTVVEPKAIVNTNSIIGKGSVISVGAIIDYDVLVGKYVHVNAGAICKAGSKIQESRKVNAGEIIPNFEKNNSRREYDG</sequence>
<dbReference type="EMBL" id="QSFS01000015">
    <property type="protein sequence ID" value="RHA67242.1"/>
    <property type="molecule type" value="Genomic_DNA"/>
</dbReference>